<evidence type="ECO:0000259" key="1">
    <source>
        <dbReference type="Pfam" id="PF00963"/>
    </source>
</evidence>
<evidence type="ECO:0000313" key="3">
    <source>
        <dbReference type="Proteomes" id="UP001288944"/>
    </source>
</evidence>
<dbReference type="InterPro" id="IPR008965">
    <property type="entry name" value="CBM2/CBM3_carb-bd_dom_sf"/>
</dbReference>
<dbReference type="AlphaFoldDB" id="A0AAW9KAY6"/>
<gene>
    <name evidence="2" type="ORF">GNF83_22355</name>
</gene>
<comment type="caution">
    <text evidence="2">The sequence shown here is derived from an EMBL/GenBank/DDBJ whole genome shotgun (WGS) entry which is preliminary data.</text>
</comment>
<dbReference type="CDD" id="cd08547">
    <property type="entry name" value="Type_II_cohesin"/>
    <property type="match status" value="1"/>
</dbReference>
<evidence type="ECO:0000313" key="2">
    <source>
        <dbReference type="EMBL" id="MDZ7543855.1"/>
    </source>
</evidence>
<protein>
    <recommendedName>
        <fullName evidence="1">Cohesin domain-containing protein</fullName>
    </recommendedName>
</protein>
<dbReference type="Pfam" id="PF00963">
    <property type="entry name" value="Cohesin"/>
    <property type="match status" value="1"/>
</dbReference>
<dbReference type="GO" id="GO:0030246">
    <property type="term" value="F:carbohydrate binding"/>
    <property type="evidence" value="ECO:0007669"/>
    <property type="project" value="InterPro"/>
</dbReference>
<dbReference type="Proteomes" id="UP001288944">
    <property type="component" value="Unassembled WGS sequence"/>
</dbReference>
<dbReference type="SUPFAM" id="SSF49384">
    <property type="entry name" value="Carbohydrate-binding domain"/>
    <property type="match status" value="1"/>
</dbReference>
<accession>A0AAW9KAY6</accession>
<proteinExistence type="predicted"/>
<sequence>NVSDLYGASIDFVYDSSLIEVQSINKGSIWGTGTNVKEPVKTIKNGQANLAITFTGNTQGISGNGTIAIIKAKVLKSGTVNLKTTNLNDSLSLSGFTSTFKLADSEATKIDYVCTDKTINLYNFNNMEDVY</sequence>
<feature type="domain" description="Cohesin" evidence="1">
    <location>
        <begin position="1"/>
        <end position="120"/>
    </location>
</feature>
<feature type="non-terminal residue" evidence="2">
    <location>
        <position position="131"/>
    </location>
</feature>
<dbReference type="Gene3D" id="2.60.40.680">
    <property type="match status" value="1"/>
</dbReference>
<reference evidence="2" key="1">
    <citation type="submission" date="2019-11" db="EMBL/GenBank/DDBJ databases">
        <title>Characterization of Clostridium perfringens isolates from swine manure treated agricultural soils.</title>
        <authorList>
            <person name="Wushke S.T."/>
        </authorList>
    </citation>
    <scope>NUCLEOTIDE SEQUENCE</scope>
    <source>
        <strain evidence="2">X62</strain>
    </source>
</reference>
<dbReference type="InterPro" id="IPR002102">
    <property type="entry name" value="Cohesin_dom"/>
</dbReference>
<dbReference type="GO" id="GO:0000272">
    <property type="term" value="P:polysaccharide catabolic process"/>
    <property type="evidence" value="ECO:0007669"/>
    <property type="project" value="InterPro"/>
</dbReference>
<feature type="non-terminal residue" evidence="2">
    <location>
        <position position="1"/>
    </location>
</feature>
<organism evidence="2 3">
    <name type="scientific">Clostridium perfringens</name>
    <dbReference type="NCBI Taxonomy" id="1502"/>
    <lineage>
        <taxon>Bacteria</taxon>
        <taxon>Bacillati</taxon>
        <taxon>Bacillota</taxon>
        <taxon>Clostridia</taxon>
        <taxon>Eubacteriales</taxon>
        <taxon>Clostridiaceae</taxon>
        <taxon>Clostridium</taxon>
    </lineage>
</organism>
<dbReference type="EMBL" id="WNUR01001714">
    <property type="protein sequence ID" value="MDZ7543855.1"/>
    <property type="molecule type" value="Genomic_DNA"/>
</dbReference>
<name>A0AAW9KAY6_CLOPF</name>